<accession>Q1ATV4</accession>
<dbReference type="PANTHER" id="PTHR33336">
    <property type="entry name" value="QUINOL MONOOXYGENASE YGIN-RELATED"/>
    <property type="match status" value="1"/>
</dbReference>
<dbReference type="PhylomeDB" id="Q1ATV4"/>
<dbReference type="InterPro" id="IPR011008">
    <property type="entry name" value="Dimeric_a/b-barrel"/>
</dbReference>
<dbReference type="STRING" id="266117.Rxyl_2236"/>
<dbReference type="InterPro" id="IPR050744">
    <property type="entry name" value="AI-2_Isomerase_LsrG"/>
</dbReference>
<dbReference type="OrthoDB" id="3695636at2"/>
<evidence type="ECO:0000313" key="2">
    <source>
        <dbReference type="EMBL" id="ABG05174.1"/>
    </source>
</evidence>
<reference evidence="2 3" key="1">
    <citation type="submission" date="2006-06" db="EMBL/GenBank/DDBJ databases">
        <title>Complete sequence of Rubrobacter xylanophilus DSM 9941.</title>
        <authorList>
            <consortium name="US DOE Joint Genome Institute"/>
            <person name="Copeland A."/>
            <person name="Lucas S."/>
            <person name="Lapidus A."/>
            <person name="Barry K."/>
            <person name="Detter J.C."/>
            <person name="Glavina del Rio T."/>
            <person name="Hammon N."/>
            <person name="Israni S."/>
            <person name="Dalin E."/>
            <person name="Tice H."/>
            <person name="Pitluck S."/>
            <person name="Munk A.C."/>
            <person name="Brettin T."/>
            <person name="Bruce D."/>
            <person name="Han C."/>
            <person name="Tapia R."/>
            <person name="Gilna P."/>
            <person name="Schmutz J."/>
            <person name="Larimer F."/>
            <person name="Land M."/>
            <person name="Hauser L."/>
            <person name="Kyrpides N."/>
            <person name="Lykidis A."/>
            <person name="da Costa M.S."/>
            <person name="Rainey F.A."/>
            <person name="Empadinhas N."/>
            <person name="Jolivet E."/>
            <person name="Battista J.R."/>
            <person name="Richardson P."/>
        </authorList>
    </citation>
    <scope>NUCLEOTIDE SEQUENCE [LARGE SCALE GENOMIC DNA]</scope>
    <source>
        <strain evidence="3">DSM 9941 / NBRC 16129 / PRD-1</strain>
    </source>
</reference>
<dbReference type="SUPFAM" id="SSF54909">
    <property type="entry name" value="Dimeric alpha+beta barrel"/>
    <property type="match status" value="1"/>
</dbReference>
<evidence type="ECO:0000313" key="3">
    <source>
        <dbReference type="Proteomes" id="UP000006637"/>
    </source>
</evidence>
<dbReference type="PROSITE" id="PS51725">
    <property type="entry name" value="ABM"/>
    <property type="match status" value="1"/>
</dbReference>
<dbReference type="Pfam" id="PF03992">
    <property type="entry name" value="ABM"/>
    <property type="match status" value="1"/>
</dbReference>
<dbReference type="GO" id="GO:0004497">
    <property type="term" value="F:monooxygenase activity"/>
    <property type="evidence" value="ECO:0007669"/>
    <property type="project" value="UniProtKB-KW"/>
</dbReference>
<dbReference type="InterPro" id="IPR007138">
    <property type="entry name" value="ABM_dom"/>
</dbReference>
<dbReference type="Proteomes" id="UP000006637">
    <property type="component" value="Chromosome"/>
</dbReference>
<name>Q1ATV4_RUBXD</name>
<dbReference type="Gene3D" id="3.30.70.100">
    <property type="match status" value="1"/>
</dbReference>
<keyword evidence="2" id="KW-0503">Monooxygenase</keyword>
<sequence>MAYVVTAKWTAKEGEEETVLDAIRKLTPPSRSEPGNRYYQAARDPENPRVFFFYEIYDDEDAYKAHGASEHFQRYGFGQAIPALESRERAFYETIDP</sequence>
<dbReference type="eggNOG" id="COG1359">
    <property type="taxonomic scope" value="Bacteria"/>
</dbReference>
<keyword evidence="2" id="KW-0560">Oxidoreductase</keyword>
<dbReference type="RefSeq" id="WP_011565188.1">
    <property type="nucleotide sequence ID" value="NC_008148.1"/>
</dbReference>
<evidence type="ECO:0000259" key="1">
    <source>
        <dbReference type="PROSITE" id="PS51725"/>
    </source>
</evidence>
<keyword evidence="3" id="KW-1185">Reference proteome</keyword>
<dbReference type="PANTHER" id="PTHR33336:SF15">
    <property type="entry name" value="ABM DOMAIN-CONTAINING PROTEIN"/>
    <property type="match status" value="1"/>
</dbReference>
<feature type="domain" description="ABM" evidence="1">
    <location>
        <begin position="3"/>
        <end position="95"/>
    </location>
</feature>
<dbReference type="AlphaFoldDB" id="Q1ATV4"/>
<dbReference type="EMBL" id="CP000386">
    <property type="protein sequence ID" value="ABG05174.1"/>
    <property type="molecule type" value="Genomic_DNA"/>
</dbReference>
<organism evidence="2 3">
    <name type="scientific">Rubrobacter xylanophilus (strain DSM 9941 / JCM 11954 / NBRC 16129 / PRD-1)</name>
    <dbReference type="NCBI Taxonomy" id="266117"/>
    <lineage>
        <taxon>Bacteria</taxon>
        <taxon>Bacillati</taxon>
        <taxon>Actinomycetota</taxon>
        <taxon>Rubrobacteria</taxon>
        <taxon>Rubrobacterales</taxon>
        <taxon>Rubrobacteraceae</taxon>
        <taxon>Rubrobacter</taxon>
    </lineage>
</organism>
<proteinExistence type="predicted"/>
<protein>
    <submittedName>
        <fullName evidence="2">Antibiotic biosynthesis monooxygenase</fullName>
    </submittedName>
</protein>
<dbReference type="KEGG" id="rxy:Rxyl_2236"/>
<dbReference type="HOGENOM" id="CLU_131496_3_3_11"/>
<gene>
    <name evidence="2" type="ordered locus">Rxyl_2236</name>
</gene>